<reference evidence="1" key="2">
    <citation type="submission" date="2014-07" db="EMBL/GenBank/DDBJ databases">
        <authorList>
            <person name="Hull J."/>
        </authorList>
    </citation>
    <scope>NUCLEOTIDE SEQUENCE</scope>
</reference>
<dbReference type="EMBL" id="GBHO01013752">
    <property type="protein sequence ID" value="JAG29852.1"/>
    <property type="molecule type" value="Transcribed_RNA"/>
</dbReference>
<sequence>DHCFYNGPRDGQVLVMNTSITDHYAIICQIENGNNSRSQTAKIKERDTYIYINVKKLKNELEKLTWDSIYEETNVDVATQKFEDTLETAKKTAQETKKKYSNKKKILKP</sequence>
<name>A0A0A9Y9V1_LYGHE</name>
<evidence type="ECO:0000313" key="1">
    <source>
        <dbReference type="EMBL" id="JAG29852.1"/>
    </source>
</evidence>
<gene>
    <name evidence="1" type="ORF">CM83_105961</name>
</gene>
<accession>A0A0A9Y9V1</accession>
<organism evidence="1">
    <name type="scientific">Lygus hesperus</name>
    <name type="common">Western plant bug</name>
    <dbReference type="NCBI Taxonomy" id="30085"/>
    <lineage>
        <taxon>Eukaryota</taxon>
        <taxon>Metazoa</taxon>
        <taxon>Ecdysozoa</taxon>
        <taxon>Arthropoda</taxon>
        <taxon>Hexapoda</taxon>
        <taxon>Insecta</taxon>
        <taxon>Pterygota</taxon>
        <taxon>Neoptera</taxon>
        <taxon>Paraneoptera</taxon>
        <taxon>Hemiptera</taxon>
        <taxon>Heteroptera</taxon>
        <taxon>Panheteroptera</taxon>
        <taxon>Cimicomorpha</taxon>
        <taxon>Miridae</taxon>
        <taxon>Mirini</taxon>
        <taxon>Lygus</taxon>
    </lineage>
</organism>
<proteinExistence type="predicted"/>
<protein>
    <submittedName>
        <fullName evidence="1">Uncharacterized protein</fullName>
    </submittedName>
</protein>
<reference evidence="1" key="1">
    <citation type="journal article" date="2014" name="PLoS ONE">
        <title>Transcriptome-Based Identification of ABC Transporters in the Western Tarnished Plant Bug Lygus hesperus.</title>
        <authorList>
            <person name="Hull J.J."/>
            <person name="Chaney K."/>
            <person name="Geib S.M."/>
            <person name="Fabrick J.A."/>
            <person name="Brent C.S."/>
            <person name="Walsh D."/>
            <person name="Lavine L.C."/>
        </authorList>
    </citation>
    <scope>NUCLEOTIDE SEQUENCE</scope>
</reference>
<dbReference type="AlphaFoldDB" id="A0A0A9Y9V1"/>
<feature type="non-terminal residue" evidence="1">
    <location>
        <position position="1"/>
    </location>
</feature>
<feature type="non-terminal residue" evidence="1">
    <location>
        <position position="109"/>
    </location>
</feature>